<evidence type="ECO:0000313" key="6">
    <source>
        <dbReference type="Proteomes" id="UP000185696"/>
    </source>
</evidence>
<evidence type="ECO:0000256" key="1">
    <source>
        <dbReference type="ARBA" id="ARBA00004370"/>
    </source>
</evidence>
<dbReference type="RefSeq" id="WP_075133155.1">
    <property type="nucleotide sequence ID" value="NZ_MSIF01000005.1"/>
</dbReference>
<evidence type="ECO:0008006" key="7">
    <source>
        <dbReference type="Google" id="ProtNLM"/>
    </source>
</evidence>
<feature type="compositionally biased region" description="Acidic residues" evidence="3">
    <location>
        <begin position="15"/>
        <end position="33"/>
    </location>
</feature>
<proteinExistence type="predicted"/>
<feature type="compositionally biased region" description="Low complexity" evidence="3">
    <location>
        <begin position="209"/>
        <end position="221"/>
    </location>
</feature>
<feature type="region of interest" description="Disordered" evidence="3">
    <location>
        <begin position="206"/>
        <end position="228"/>
    </location>
</feature>
<keyword evidence="6" id="KW-1185">Reference proteome</keyword>
<dbReference type="AlphaFoldDB" id="A0A7Z0WMI2"/>
<keyword evidence="4" id="KW-1133">Transmembrane helix</keyword>
<accession>A0A7Z0WMI2</accession>
<protein>
    <recommendedName>
        <fullName evidence="7">Mce-associated membrane protein</fullName>
    </recommendedName>
</protein>
<feature type="region of interest" description="Disordered" evidence="3">
    <location>
        <begin position="1"/>
        <end position="43"/>
    </location>
</feature>
<keyword evidence="4" id="KW-0812">Transmembrane</keyword>
<evidence type="ECO:0000256" key="3">
    <source>
        <dbReference type="SAM" id="MobiDB-lite"/>
    </source>
</evidence>
<feature type="transmembrane region" description="Helical" evidence="4">
    <location>
        <begin position="49"/>
        <end position="73"/>
    </location>
</feature>
<evidence type="ECO:0000256" key="4">
    <source>
        <dbReference type="SAM" id="Phobius"/>
    </source>
</evidence>
<gene>
    <name evidence="5" type="ORF">BLA60_13305</name>
</gene>
<dbReference type="PANTHER" id="PTHR37042">
    <property type="entry name" value="OUTER MEMBRANE PROTEIN RV1973"/>
    <property type="match status" value="1"/>
</dbReference>
<sequence>MTSPADSDVNHDVEGSDDSPDSVEVPEVEETAEPEPAPGSDSRTKLPSIVLAAAVALLVAAVGVAGWFGVAWFRAANDDGLEYSAMRVEVDRQARIAVETMNTLDYRELEDGLARWSAVTTGTLNAEITRLTDEDKKSLTDAKWVTRSKVRSLAVRELDDRGGKAIVIAAVETTLSLGGGEPKTDFKRVEGTLLRTENGWKLDVLTPVQSAQQPPAEQPAEPAAPPSR</sequence>
<comment type="subcellular location">
    <subcellularLocation>
        <location evidence="1">Membrane</location>
    </subcellularLocation>
</comment>
<dbReference type="PANTHER" id="PTHR37042:SF4">
    <property type="entry name" value="OUTER MEMBRANE PROTEIN RV1973"/>
    <property type="match status" value="1"/>
</dbReference>
<dbReference type="GO" id="GO:0016020">
    <property type="term" value="C:membrane"/>
    <property type="evidence" value="ECO:0007669"/>
    <property type="project" value="UniProtKB-SubCell"/>
</dbReference>
<dbReference type="OrthoDB" id="3472661at2"/>
<dbReference type="EMBL" id="MSIF01000005">
    <property type="protein sequence ID" value="OLF10993.1"/>
    <property type="molecule type" value="Genomic_DNA"/>
</dbReference>
<evidence type="ECO:0000256" key="2">
    <source>
        <dbReference type="ARBA" id="ARBA00023136"/>
    </source>
</evidence>
<name>A0A7Z0WMI2_9PSEU</name>
<comment type="caution">
    <text evidence="5">The sequence shown here is derived from an EMBL/GenBank/DDBJ whole genome shotgun (WGS) entry which is preliminary data.</text>
</comment>
<keyword evidence="2 4" id="KW-0472">Membrane</keyword>
<reference evidence="5 6" key="1">
    <citation type="submission" date="2016-12" db="EMBL/GenBank/DDBJ databases">
        <title>The draft genome sequence of Actinophytocola xinjiangensis.</title>
        <authorList>
            <person name="Wang W."/>
            <person name="Yuan L."/>
        </authorList>
    </citation>
    <scope>NUCLEOTIDE SEQUENCE [LARGE SCALE GENOMIC DNA]</scope>
    <source>
        <strain evidence="5 6">CGMCC 4.4663</strain>
    </source>
</reference>
<evidence type="ECO:0000313" key="5">
    <source>
        <dbReference type="EMBL" id="OLF10993.1"/>
    </source>
</evidence>
<organism evidence="5 6">
    <name type="scientific">Actinophytocola xinjiangensis</name>
    <dbReference type="NCBI Taxonomy" id="485602"/>
    <lineage>
        <taxon>Bacteria</taxon>
        <taxon>Bacillati</taxon>
        <taxon>Actinomycetota</taxon>
        <taxon>Actinomycetes</taxon>
        <taxon>Pseudonocardiales</taxon>
        <taxon>Pseudonocardiaceae</taxon>
    </lineage>
</organism>
<dbReference type="Proteomes" id="UP000185696">
    <property type="component" value="Unassembled WGS sequence"/>
</dbReference>